<dbReference type="AlphaFoldDB" id="A0A810MPX9"/>
<dbReference type="RefSeq" id="WP_212820959.1">
    <property type="nucleotide sequence ID" value="NZ_AP023359.1"/>
</dbReference>
<feature type="transmembrane region" description="Helical" evidence="2">
    <location>
        <begin position="33"/>
        <end position="57"/>
    </location>
</feature>
<name>A0A810MPX9_9ACTN</name>
<evidence type="ECO:0000256" key="1">
    <source>
        <dbReference type="SAM" id="MobiDB-lite"/>
    </source>
</evidence>
<sequence>MSVVDPEPPAAPQPFPAPAPGVEPRRGPAGRTLLVAVATALVVAGLGVPLGLLWAALAPDVPVLRTATGGALTEPQPEQFVAADGWFSLLGLAFGVLVAVLGWVLLRGQRGPAGLVAVVVGGLGAAPLAWQVGRRIGLAEYQRLLETAPVGELISRPPDLRAGRFEWVFGFVPTLQGDLLVPAFAAAVTYTLLAGWSRYASLRPEPEPGFGLPPAGVAWPEPPGTTEHPGTAGWPASADTAGWPAPAGTTGWPAPPGAGPAPGLPVDPTAGPPTGAPSAGFPPADGNPASSDSPAPRSPEAAPAPPAPGEAKPPRD</sequence>
<dbReference type="KEGG" id="pry:Prubr_03670"/>
<feature type="compositionally biased region" description="Pro residues" evidence="1">
    <location>
        <begin position="253"/>
        <end position="275"/>
    </location>
</feature>
<feature type="transmembrane region" description="Helical" evidence="2">
    <location>
        <begin position="86"/>
        <end position="106"/>
    </location>
</feature>
<keyword evidence="4" id="KW-1185">Reference proteome</keyword>
<keyword evidence="2" id="KW-1133">Transmembrane helix</keyword>
<evidence type="ECO:0000313" key="3">
    <source>
        <dbReference type="EMBL" id="BCJ63346.1"/>
    </source>
</evidence>
<dbReference type="Proteomes" id="UP000680866">
    <property type="component" value="Chromosome"/>
</dbReference>
<accession>A0A810MPX9</accession>
<evidence type="ECO:0008006" key="5">
    <source>
        <dbReference type="Google" id="ProtNLM"/>
    </source>
</evidence>
<feature type="region of interest" description="Disordered" evidence="1">
    <location>
        <begin position="211"/>
        <end position="316"/>
    </location>
</feature>
<evidence type="ECO:0000313" key="4">
    <source>
        <dbReference type="Proteomes" id="UP000680866"/>
    </source>
</evidence>
<feature type="compositionally biased region" description="Low complexity" evidence="1">
    <location>
        <begin position="240"/>
        <end position="252"/>
    </location>
</feature>
<reference evidence="3" key="1">
    <citation type="submission" date="2020-08" db="EMBL/GenBank/DDBJ databases">
        <title>Whole genome shotgun sequence of Polymorphospora rubra NBRC 101157.</title>
        <authorList>
            <person name="Komaki H."/>
            <person name="Tamura T."/>
        </authorList>
    </citation>
    <scope>NUCLEOTIDE SEQUENCE</scope>
    <source>
        <strain evidence="3">NBRC 101157</strain>
    </source>
</reference>
<dbReference type="Pfam" id="PF10821">
    <property type="entry name" value="DUF2567"/>
    <property type="match status" value="1"/>
</dbReference>
<evidence type="ECO:0000256" key="2">
    <source>
        <dbReference type="SAM" id="Phobius"/>
    </source>
</evidence>
<feature type="region of interest" description="Disordered" evidence="1">
    <location>
        <begin position="1"/>
        <end position="24"/>
    </location>
</feature>
<organism evidence="3 4">
    <name type="scientific">Polymorphospora rubra</name>
    <dbReference type="NCBI Taxonomy" id="338584"/>
    <lineage>
        <taxon>Bacteria</taxon>
        <taxon>Bacillati</taxon>
        <taxon>Actinomycetota</taxon>
        <taxon>Actinomycetes</taxon>
        <taxon>Micromonosporales</taxon>
        <taxon>Micromonosporaceae</taxon>
        <taxon>Polymorphospora</taxon>
    </lineage>
</organism>
<feature type="transmembrane region" description="Helical" evidence="2">
    <location>
        <begin position="113"/>
        <end position="133"/>
    </location>
</feature>
<proteinExistence type="predicted"/>
<dbReference type="EMBL" id="AP023359">
    <property type="protein sequence ID" value="BCJ63346.1"/>
    <property type="molecule type" value="Genomic_DNA"/>
</dbReference>
<feature type="compositionally biased region" description="Low complexity" evidence="1">
    <location>
        <begin position="276"/>
        <end position="301"/>
    </location>
</feature>
<gene>
    <name evidence="3" type="ORF">Prubr_03670</name>
</gene>
<dbReference type="InterPro" id="IPR021213">
    <property type="entry name" value="DUF2567"/>
</dbReference>
<protein>
    <recommendedName>
        <fullName evidence="5">DUF2567 domain-containing protein</fullName>
    </recommendedName>
</protein>
<feature type="compositionally biased region" description="Pro residues" evidence="1">
    <location>
        <begin position="1"/>
        <end position="21"/>
    </location>
</feature>
<keyword evidence="2" id="KW-0812">Transmembrane</keyword>
<keyword evidence="2" id="KW-0472">Membrane</keyword>